<dbReference type="Pfam" id="PF18014">
    <property type="entry name" value="Acetyltransf_18"/>
    <property type="match status" value="1"/>
</dbReference>
<feature type="domain" description="N-acetyltransferase" evidence="1">
    <location>
        <begin position="9"/>
        <end position="142"/>
    </location>
</feature>
<protein>
    <recommendedName>
        <fullName evidence="1">N-acetyltransferase domain-containing protein</fullName>
    </recommendedName>
</protein>
<dbReference type="SUPFAM" id="SSF55729">
    <property type="entry name" value="Acyl-CoA N-acyltransferases (Nat)"/>
    <property type="match status" value="1"/>
</dbReference>
<dbReference type="PANTHER" id="PTHR47237:SF1">
    <property type="entry name" value="SLL0310 PROTEIN"/>
    <property type="match status" value="1"/>
</dbReference>
<evidence type="ECO:0000313" key="2">
    <source>
        <dbReference type="EMBL" id="MDX7998999.1"/>
    </source>
</evidence>
<gene>
    <name evidence="2" type="ORF">FE394_07265</name>
</gene>
<dbReference type="Proteomes" id="UP001271640">
    <property type="component" value="Unassembled WGS sequence"/>
</dbReference>
<evidence type="ECO:0000313" key="3">
    <source>
        <dbReference type="Proteomes" id="UP001271640"/>
    </source>
</evidence>
<accession>A0ABU4SK14</accession>
<dbReference type="Gene3D" id="3.40.630.90">
    <property type="match status" value="1"/>
</dbReference>
<comment type="caution">
    <text evidence="2">The sequence shown here is derived from an EMBL/GenBank/DDBJ whole genome shotgun (WGS) entry which is preliminary data.</text>
</comment>
<dbReference type="EMBL" id="VCDP01000025">
    <property type="protein sequence ID" value="MDX7998999.1"/>
    <property type="molecule type" value="Genomic_DNA"/>
</dbReference>
<organism evidence="2 3">
    <name type="scientific">Xenorhabdus littoralis</name>
    <dbReference type="NCBI Taxonomy" id="2582835"/>
    <lineage>
        <taxon>Bacteria</taxon>
        <taxon>Pseudomonadati</taxon>
        <taxon>Pseudomonadota</taxon>
        <taxon>Gammaproteobacteria</taxon>
        <taxon>Enterobacterales</taxon>
        <taxon>Morganellaceae</taxon>
        <taxon>Xenorhabdus</taxon>
    </lineage>
</organism>
<dbReference type="InterPro" id="IPR000182">
    <property type="entry name" value="GNAT_dom"/>
</dbReference>
<keyword evidence="3" id="KW-1185">Reference proteome</keyword>
<sequence length="297" mass="33349">MNQKSNKACLIKSVNASQWNSIILGWAKKENWDMNADDTTNFFNVEPNGFFITYRGEQPIATMSMVNYSDTYAFGGNLIIPPEFRNHVCSGRIWKPTIAYAEHRTIGCEGNEDISGLYEKRGFVIHHRNVRLSGAIQQKVVPPAGATVITQANIAEVIQYDAECLGFYRNKLLADWFWGEQRFGFCTYTRTVTRTGTRTGISGIIGIRKSQNGYRIGPFYADNAEAVETLFLTALAQIPAGTSVSADVPETDNNDFLLLAHEYGLRKLFHTYRMYKGNDVPKGRQDKVKATMSLELG</sequence>
<dbReference type="PANTHER" id="PTHR47237">
    <property type="entry name" value="SLL0310 PROTEIN"/>
    <property type="match status" value="1"/>
</dbReference>
<dbReference type="PROSITE" id="PS51186">
    <property type="entry name" value="GNAT"/>
    <property type="match status" value="1"/>
</dbReference>
<name>A0ABU4SK14_9GAMM</name>
<dbReference type="InterPro" id="IPR016181">
    <property type="entry name" value="Acyl_CoA_acyltransferase"/>
</dbReference>
<dbReference type="RefSeq" id="WP_319925734.1">
    <property type="nucleotide sequence ID" value="NZ_VCDP01000025.1"/>
</dbReference>
<evidence type="ECO:0000259" key="1">
    <source>
        <dbReference type="PROSITE" id="PS51186"/>
    </source>
</evidence>
<proteinExistence type="predicted"/>
<dbReference type="InterPro" id="IPR041496">
    <property type="entry name" value="YitH/HolE_GNAT"/>
</dbReference>
<reference evidence="3" key="1">
    <citation type="journal article" date="2024" name="Toxins">
        <title>Genome Sequence Analysis of Native Xenorhabdus Strains Isolated from Entomopathogenic Nematodes in Argentina.</title>
        <authorList>
            <person name="Palma L."/>
            <person name="Frizzo L."/>
            <person name="Kaiser S."/>
            <person name="Berry C."/>
            <person name="Caballero P."/>
            <person name="Bode H.B."/>
            <person name="Del Valle E.E."/>
        </authorList>
    </citation>
    <scope>NUCLEOTIDE SEQUENCE [LARGE SCALE GENOMIC DNA]</scope>
    <source>
        <strain evidence="3">Reich</strain>
    </source>
</reference>
<dbReference type="InterPro" id="IPR052729">
    <property type="entry name" value="Acyl/Acetyltrans_Enzymes"/>
</dbReference>